<dbReference type="PANTHER" id="PTHR46586:SF3">
    <property type="entry name" value="ANKYRIN REPEAT-CONTAINING PROTEIN"/>
    <property type="match status" value="1"/>
</dbReference>
<dbReference type="STRING" id="670386.D3BJ68"/>
<comment type="caution">
    <text evidence="1">The sequence shown here is derived from an EMBL/GenBank/DDBJ whole genome shotgun (WGS) entry which is preliminary data.</text>
</comment>
<evidence type="ECO:0000313" key="2">
    <source>
        <dbReference type="Proteomes" id="UP000001396"/>
    </source>
</evidence>
<dbReference type="EMBL" id="ADBJ01000038">
    <property type="protein sequence ID" value="EFA77948.1"/>
    <property type="molecule type" value="Genomic_DNA"/>
</dbReference>
<dbReference type="Pfam" id="PF12796">
    <property type="entry name" value="Ank_2"/>
    <property type="match status" value="1"/>
</dbReference>
<dbReference type="Proteomes" id="UP000001396">
    <property type="component" value="Unassembled WGS sequence"/>
</dbReference>
<dbReference type="InterPro" id="IPR002110">
    <property type="entry name" value="Ankyrin_rpt"/>
</dbReference>
<dbReference type="InterPro" id="IPR052050">
    <property type="entry name" value="SecEffector_AnkRepeat"/>
</dbReference>
<dbReference type="GeneID" id="31364072"/>
<dbReference type="PANTHER" id="PTHR46586">
    <property type="entry name" value="ANKYRIN REPEAT-CONTAINING PROTEIN"/>
    <property type="match status" value="1"/>
</dbReference>
<dbReference type="InterPro" id="IPR036770">
    <property type="entry name" value="Ankyrin_rpt-contain_sf"/>
</dbReference>
<dbReference type="SMART" id="SM00248">
    <property type="entry name" value="ANK"/>
    <property type="match status" value="3"/>
</dbReference>
<dbReference type="Pfam" id="PF13637">
    <property type="entry name" value="Ank_4"/>
    <property type="match status" value="1"/>
</dbReference>
<reference evidence="1 2" key="1">
    <citation type="journal article" date="2011" name="Genome Res.">
        <title>Phylogeny-wide analysis of social amoeba genomes highlights ancient origins for complex intercellular communication.</title>
        <authorList>
            <person name="Heidel A.J."/>
            <person name="Lawal H.M."/>
            <person name="Felder M."/>
            <person name="Schilde C."/>
            <person name="Helps N.R."/>
            <person name="Tunggal B."/>
            <person name="Rivero F."/>
            <person name="John U."/>
            <person name="Schleicher M."/>
            <person name="Eichinger L."/>
            <person name="Platzer M."/>
            <person name="Noegel A.A."/>
            <person name="Schaap P."/>
            <person name="Gloeckner G."/>
        </authorList>
    </citation>
    <scope>NUCLEOTIDE SEQUENCE [LARGE SCALE GENOMIC DNA]</scope>
    <source>
        <strain evidence="2">ATCC 26659 / Pp 5 / PN500</strain>
    </source>
</reference>
<gene>
    <name evidence="1" type="ORF">PPL_08593</name>
</gene>
<dbReference type="InParanoid" id="D3BJ68"/>
<dbReference type="Gene3D" id="1.25.40.20">
    <property type="entry name" value="Ankyrin repeat-containing domain"/>
    <property type="match status" value="2"/>
</dbReference>
<name>D3BJ68_HETP5</name>
<proteinExistence type="predicted"/>
<evidence type="ECO:0008006" key="3">
    <source>
        <dbReference type="Google" id="ProtNLM"/>
    </source>
</evidence>
<dbReference type="SUPFAM" id="SSF48403">
    <property type="entry name" value="Ankyrin repeat"/>
    <property type="match status" value="1"/>
</dbReference>
<dbReference type="RefSeq" id="XP_020430076.1">
    <property type="nucleotide sequence ID" value="XM_020579401.1"/>
</dbReference>
<dbReference type="AlphaFoldDB" id="D3BJ68"/>
<organism evidence="1 2">
    <name type="scientific">Heterostelium pallidum (strain ATCC 26659 / Pp 5 / PN500)</name>
    <name type="common">Cellular slime mold</name>
    <name type="synonym">Polysphondylium pallidum</name>
    <dbReference type="NCBI Taxonomy" id="670386"/>
    <lineage>
        <taxon>Eukaryota</taxon>
        <taxon>Amoebozoa</taxon>
        <taxon>Evosea</taxon>
        <taxon>Eumycetozoa</taxon>
        <taxon>Dictyostelia</taxon>
        <taxon>Acytosteliales</taxon>
        <taxon>Acytosteliaceae</taxon>
        <taxon>Heterostelium</taxon>
    </lineage>
</organism>
<sequence>MECQNNNNSNKKDFLFKRIFNINYLRCNIFDSVKSIHSILGKKSYCWQKLPDFPNLLLKYRYYEEFVEHLNYQIDLYNCGKIIFELPPLSYNEYSFGDKFDDYQTDRQRREEEENEERRKKRLKYKQYIKALENVLVWFAGNGQLDRVKFIIRNYQFYIDKICKEKSVEAACKYGHLEILMYFNRLPDWREYFKNAIDISAEFGHLECVKYLFKHNHHVHCAMDKASGHGYLDIVKFIHYASIGPYTGNSVYDYSDSSKRAGCSTMAINKAAMNGHLDVVEFLCENRSEGCGEEAINWAATVGNLSVVKYLHYKIGAPCFYEALDMAATNGYLGLVKFLHYNRTEGCSTSAIDGAARNGHLEILKFLHFNRTEGCTTGAFDNAARNGHLDILKFLHEYRDEGCSVMAANGAAFEGHLDVIEHLHIWNVEFTIGAMTNAAVNGHVGIVKFLHENRNEGCQQSTLADSARKGHLEVVKFIHYNRSECWTGNALEGAIECSKFEVAEFLHSKRIEGVTNSFITKVLKDGDLCKLKFIVENINKKQQVLDVYQTLEHQQKYDYQNIDNYIQKIHCIYLYTNLD</sequence>
<accession>D3BJ68</accession>
<protein>
    <recommendedName>
        <fullName evidence="3">Ankyrin repeat protein</fullName>
    </recommendedName>
</protein>
<evidence type="ECO:0000313" key="1">
    <source>
        <dbReference type="EMBL" id="EFA77948.1"/>
    </source>
</evidence>
<keyword evidence="2" id="KW-1185">Reference proteome</keyword>